<evidence type="ECO:0000313" key="2">
    <source>
        <dbReference type="WBParaSite" id="Hba_19088"/>
    </source>
</evidence>
<protein>
    <submittedName>
        <fullName evidence="2">Uncharacterized protein</fullName>
    </submittedName>
</protein>
<keyword evidence="1" id="KW-1185">Reference proteome</keyword>
<dbReference type="AlphaFoldDB" id="A0A1I7XMX7"/>
<name>A0A1I7XMX7_HETBA</name>
<organism evidence="1 2">
    <name type="scientific">Heterorhabditis bacteriophora</name>
    <name type="common">Entomopathogenic nematode worm</name>
    <dbReference type="NCBI Taxonomy" id="37862"/>
    <lineage>
        <taxon>Eukaryota</taxon>
        <taxon>Metazoa</taxon>
        <taxon>Ecdysozoa</taxon>
        <taxon>Nematoda</taxon>
        <taxon>Chromadorea</taxon>
        <taxon>Rhabditida</taxon>
        <taxon>Rhabditina</taxon>
        <taxon>Rhabditomorpha</taxon>
        <taxon>Strongyloidea</taxon>
        <taxon>Heterorhabditidae</taxon>
        <taxon>Heterorhabditis</taxon>
    </lineage>
</organism>
<dbReference type="WBParaSite" id="Hba_19088">
    <property type="protein sequence ID" value="Hba_19088"/>
    <property type="gene ID" value="Hba_19088"/>
</dbReference>
<sequence>MADQLLTEKAVQLAELEANINGVDLHSNIGDTEQEIEDAMAGDDGSDGGVLEDDLALSANEMEDDEEIMGKLKEKNLEEFNKINIIDEAEWADQLLQSRMHSSGQLNNDLALSDSDDDEHMEAIKRSNTTENLLDSF</sequence>
<evidence type="ECO:0000313" key="1">
    <source>
        <dbReference type="Proteomes" id="UP000095283"/>
    </source>
</evidence>
<dbReference type="Proteomes" id="UP000095283">
    <property type="component" value="Unplaced"/>
</dbReference>
<reference evidence="2" key="1">
    <citation type="submission" date="2016-11" db="UniProtKB">
        <authorList>
            <consortium name="WormBaseParasite"/>
        </authorList>
    </citation>
    <scope>IDENTIFICATION</scope>
</reference>
<accession>A0A1I7XMX7</accession>
<proteinExistence type="predicted"/>